<evidence type="ECO:0000313" key="3">
    <source>
        <dbReference type="Proteomes" id="UP000002358"/>
    </source>
</evidence>
<dbReference type="PANTHER" id="PTHR46585:SF1">
    <property type="entry name" value="CHROMO DOMAIN-CONTAINING PROTEIN"/>
    <property type="match status" value="1"/>
</dbReference>
<dbReference type="SUPFAM" id="SSF54160">
    <property type="entry name" value="Chromo domain-like"/>
    <property type="match status" value="1"/>
</dbReference>
<accession>A0A7M7PXD0</accession>
<sequence>MERQRVAEELHKPARRRYKRRKYDIRGIDETWQADLVEMIPYSKENKDFHYLLTVIDIFSKYAWAVPVKSKSEFSKQGSYKWLNILPNLLKVYNSRKHRTTGIEPKNVNQANEREVKRRFPNEKSPAKKTKFKVGDKVRISKIKNVFEKGYTPNWSTEIFTITPVIKTNPITYHLKDYYDKPVSGGFYEIEIHKTLFPEIYLVEKVLKKSGKRVFVKWLGFSDEHNSWINKNEIL</sequence>
<dbReference type="GeneID" id="116415938"/>
<dbReference type="Gene3D" id="3.30.420.10">
    <property type="entry name" value="Ribonuclease H-like superfamily/Ribonuclease H"/>
    <property type="match status" value="1"/>
</dbReference>
<reference evidence="2" key="1">
    <citation type="submission" date="2021-01" db="UniProtKB">
        <authorList>
            <consortium name="EnsemblMetazoa"/>
        </authorList>
    </citation>
    <scope>IDENTIFICATION</scope>
</reference>
<dbReference type="InterPro" id="IPR036397">
    <property type="entry name" value="RNaseH_sf"/>
</dbReference>
<feature type="domain" description="Chromo" evidence="1">
    <location>
        <begin position="201"/>
        <end position="235"/>
    </location>
</feature>
<organism evidence="2 3">
    <name type="scientific">Nasonia vitripennis</name>
    <name type="common">Parasitic wasp</name>
    <dbReference type="NCBI Taxonomy" id="7425"/>
    <lineage>
        <taxon>Eukaryota</taxon>
        <taxon>Metazoa</taxon>
        <taxon>Ecdysozoa</taxon>
        <taxon>Arthropoda</taxon>
        <taxon>Hexapoda</taxon>
        <taxon>Insecta</taxon>
        <taxon>Pterygota</taxon>
        <taxon>Neoptera</taxon>
        <taxon>Endopterygota</taxon>
        <taxon>Hymenoptera</taxon>
        <taxon>Apocrita</taxon>
        <taxon>Proctotrupomorpha</taxon>
        <taxon>Chalcidoidea</taxon>
        <taxon>Pteromalidae</taxon>
        <taxon>Pteromalinae</taxon>
        <taxon>Nasonia</taxon>
    </lineage>
</organism>
<dbReference type="InterPro" id="IPR016197">
    <property type="entry name" value="Chromo-like_dom_sf"/>
</dbReference>
<dbReference type="GO" id="GO:0003676">
    <property type="term" value="F:nucleic acid binding"/>
    <property type="evidence" value="ECO:0007669"/>
    <property type="project" value="InterPro"/>
</dbReference>
<proteinExistence type="predicted"/>
<protein>
    <recommendedName>
        <fullName evidence="1">Chromo domain-containing protein</fullName>
    </recommendedName>
</protein>
<name>A0A7M7PXD0_NASVI</name>
<dbReference type="GO" id="GO:0005694">
    <property type="term" value="C:chromosome"/>
    <property type="evidence" value="ECO:0007669"/>
    <property type="project" value="UniProtKB-ARBA"/>
</dbReference>
<dbReference type="InParanoid" id="A0A7M7PXD0"/>
<dbReference type="RefSeq" id="XP_031777473.1">
    <property type="nucleotide sequence ID" value="XM_031921613.1"/>
</dbReference>
<dbReference type="PANTHER" id="PTHR46585">
    <property type="entry name" value="INTEGRASE CORE DOMAIN CONTAINING PROTEIN"/>
    <property type="match status" value="1"/>
</dbReference>
<evidence type="ECO:0000313" key="2">
    <source>
        <dbReference type="EnsemblMetazoa" id="XP_031777473"/>
    </source>
</evidence>
<dbReference type="SUPFAM" id="SSF53098">
    <property type="entry name" value="Ribonuclease H-like"/>
    <property type="match status" value="1"/>
</dbReference>
<evidence type="ECO:0000259" key="1">
    <source>
        <dbReference type="PROSITE" id="PS50013"/>
    </source>
</evidence>
<dbReference type="AlphaFoldDB" id="A0A7M7PXD0"/>
<dbReference type="PROSITE" id="PS50013">
    <property type="entry name" value="CHROMO_2"/>
    <property type="match status" value="1"/>
</dbReference>
<dbReference type="InterPro" id="IPR000953">
    <property type="entry name" value="Chromo/chromo_shadow_dom"/>
</dbReference>
<dbReference type="OrthoDB" id="7690739at2759"/>
<dbReference type="EnsemblMetazoa" id="XM_031921613">
    <property type="protein sequence ID" value="XP_031777473"/>
    <property type="gene ID" value="LOC116415938"/>
</dbReference>
<dbReference type="KEGG" id="nvi:116415938"/>
<dbReference type="Proteomes" id="UP000002358">
    <property type="component" value="Unassembled WGS sequence"/>
</dbReference>
<dbReference type="InterPro" id="IPR012337">
    <property type="entry name" value="RNaseH-like_sf"/>
</dbReference>
<keyword evidence="3" id="KW-1185">Reference proteome</keyword>